<dbReference type="Proteomes" id="UP000655044">
    <property type="component" value="Unassembled WGS sequence"/>
</dbReference>
<name>A0A8J3S6Q4_PLARO</name>
<evidence type="ECO:0000313" key="3">
    <source>
        <dbReference type="Proteomes" id="UP000655044"/>
    </source>
</evidence>
<dbReference type="Gene3D" id="1.20.120.520">
    <property type="entry name" value="nmb1532 protein domain like"/>
    <property type="match status" value="1"/>
</dbReference>
<dbReference type="PANTHER" id="PTHR35585:SF1">
    <property type="entry name" value="HHE DOMAIN PROTEIN (AFU_ORTHOLOGUE AFUA_4G00730)"/>
    <property type="match status" value="1"/>
</dbReference>
<sequence length="229" mass="25334">MLSEVMAPFLALVVDGAGRHHRAAGPVRGAGPLMERGKPLMSMTRETDVVGVLMHDHREVEEMFTELEALGAGDTERRRELTEKVITELVRHAVAEEAYLYPAVRDLIPGGDALADRELAEHAEAEETMKELERTDVSEARHGILLNRLMTEVRAHVQEEENVLFPTLREHADESKLAELGHKIQAIKKIAPTRPHPMAPDTPPGNMVMGPLAGLVDRMRDAITGRGKD</sequence>
<dbReference type="InterPro" id="IPR012312">
    <property type="entry name" value="Hemerythrin-like"/>
</dbReference>
<gene>
    <name evidence="2" type="ORF">Pro02_28860</name>
</gene>
<feature type="domain" description="Hemerythrin-like" evidence="1">
    <location>
        <begin position="50"/>
        <end position="168"/>
    </location>
</feature>
<dbReference type="PANTHER" id="PTHR35585">
    <property type="entry name" value="HHE DOMAIN PROTEIN (AFU_ORTHOLOGUE AFUA_4G00730)"/>
    <property type="match status" value="1"/>
</dbReference>
<comment type="caution">
    <text evidence="2">The sequence shown here is derived from an EMBL/GenBank/DDBJ whole genome shotgun (WGS) entry which is preliminary data.</text>
</comment>
<proteinExistence type="predicted"/>
<accession>A0A8J3S6Q4</accession>
<evidence type="ECO:0000313" key="2">
    <source>
        <dbReference type="EMBL" id="GIH84478.1"/>
    </source>
</evidence>
<dbReference type="Pfam" id="PF01814">
    <property type="entry name" value="Hemerythrin"/>
    <property type="match status" value="1"/>
</dbReference>
<protein>
    <submittedName>
        <fullName evidence="2">Hemerythrin</fullName>
    </submittedName>
</protein>
<organism evidence="2 3">
    <name type="scientific">Planobispora rosea</name>
    <dbReference type="NCBI Taxonomy" id="35762"/>
    <lineage>
        <taxon>Bacteria</taxon>
        <taxon>Bacillati</taxon>
        <taxon>Actinomycetota</taxon>
        <taxon>Actinomycetes</taxon>
        <taxon>Streptosporangiales</taxon>
        <taxon>Streptosporangiaceae</taxon>
        <taxon>Planobispora</taxon>
    </lineage>
</organism>
<keyword evidence="3" id="KW-1185">Reference proteome</keyword>
<reference evidence="2" key="1">
    <citation type="submission" date="2021-01" db="EMBL/GenBank/DDBJ databases">
        <title>Whole genome shotgun sequence of Planobispora rosea NBRC 15558.</title>
        <authorList>
            <person name="Komaki H."/>
            <person name="Tamura T."/>
        </authorList>
    </citation>
    <scope>NUCLEOTIDE SEQUENCE</scope>
    <source>
        <strain evidence="2">NBRC 15558</strain>
    </source>
</reference>
<dbReference type="AlphaFoldDB" id="A0A8J3S6Q4"/>
<dbReference type="EMBL" id="BOOI01000024">
    <property type="protein sequence ID" value="GIH84478.1"/>
    <property type="molecule type" value="Genomic_DNA"/>
</dbReference>
<evidence type="ECO:0000259" key="1">
    <source>
        <dbReference type="Pfam" id="PF01814"/>
    </source>
</evidence>
<dbReference type="RefSeq" id="WP_229803048.1">
    <property type="nucleotide sequence ID" value="NZ_BMQP01000009.1"/>
</dbReference>